<feature type="region of interest" description="Disordered" evidence="5">
    <location>
        <begin position="1203"/>
        <end position="1234"/>
    </location>
</feature>
<dbReference type="GO" id="GO:0004386">
    <property type="term" value="F:helicase activity"/>
    <property type="evidence" value="ECO:0007669"/>
    <property type="project" value="UniProtKB-KW"/>
</dbReference>
<feature type="compositionally biased region" description="Pro residues" evidence="5">
    <location>
        <begin position="791"/>
        <end position="806"/>
    </location>
</feature>
<dbReference type="Proteomes" id="UP000654075">
    <property type="component" value="Unassembled WGS sequence"/>
</dbReference>
<dbReference type="InterPro" id="IPR003593">
    <property type="entry name" value="AAA+_ATPase"/>
</dbReference>
<keyword evidence="4" id="KW-0067">ATP-binding</keyword>
<keyword evidence="2" id="KW-0378">Hydrolase</keyword>
<protein>
    <recommendedName>
        <fullName evidence="6">AAA+ ATPase domain-containing protein</fullName>
    </recommendedName>
</protein>
<name>A0A813EWG6_POLGL</name>
<dbReference type="InterPro" id="IPR041679">
    <property type="entry name" value="DNA2/NAM7-like_C"/>
</dbReference>
<keyword evidence="3" id="KW-0347">Helicase</keyword>
<organism evidence="7 8">
    <name type="scientific">Polarella glacialis</name>
    <name type="common">Dinoflagellate</name>
    <dbReference type="NCBI Taxonomy" id="89957"/>
    <lineage>
        <taxon>Eukaryota</taxon>
        <taxon>Sar</taxon>
        <taxon>Alveolata</taxon>
        <taxon>Dinophyceae</taxon>
        <taxon>Suessiales</taxon>
        <taxon>Suessiaceae</taxon>
        <taxon>Polarella</taxon>
    </lineage>
</organism>
<dbReference type="EMBL" id="CAJNNV010014449">
    <property type="protein sequence ID" value="CAE8602607.1"/>
    <property type="molecule type" value="Genomic_DNA"/>
</dbReference>
<dbReference type="Pfam" id="PF13086">
    <property type="entry name" value="AAA_11"/>
    <property type="match status" value="2"/>
</dbReference>
<dbReference type="GO" id="GO:0005524">
    <property type="term" value="F:ATP binding"/>
    <property type="evidence" value="ECO:0007669"/>
    <property type="project" value="UniProtKB-KW"/>
</dbReference>
<evidence type="ECO:0000256" key="4">
    <source>
        <dbReference type="ARBA" id="ARBA00022840"/>
    </source>
</evidence>
<dbReference type="InterPro" id="IPR047187">
    <property type="entry name" value="SF1_C_Upf1"/>
</dbReference>
<feature type="compositionally biased region" description="Low complexity" evidence="5">
    <location>
        <begin position="1161"/>
        <end position="1177"/>
    </location>
</feature>
<keyword evidence="1" id="KW-0547">Nucleotide-binding</keyword>
<dbReference type="GO" id="GO:0005694">
    <property type="term" value="C:chromosome"/>
    <property type="evidence" value="ECO:0007669"/>
    <property type="project" value="UniProtKB-ARBA"/>
</dbReference>
<feature type="compositionally biased region" description="Low complexity" evidence="5">
    <location>
        <begin position="1002"/>
        <end position="1014"/>
    </location>
</feature>
<feature type="compositionally biased region" description="Low complexity" evidence="5">
    <location>
        <begin position="936"/>
        <end position="959"/>
    </location>
</feature>
<sequence>MLPANVQGKMLEQIHQARPQEALATLLKWRQTAGAANGMRAGGSLEMKHYSTMLTHFGVCSSEAELLELLRELNPLVIYGSTAAATYMARFGSWVVRELLAEAAAGIAMAAALPKEALPGAPGGGWGRNQNSAGFLLAQSGKGGSGLFLEGNSSSLPSYHGFKKFDCVLVTPLSDGDEGTGSQGCRVGQDSLEAEVQQVPFPGGPQGLTVKLMGGMIPASVFGRECRVDKVANRVTHSRVITAMSSLCGAAGVSDKAEAAFRDLLLCEYDTEASGFASEASISGEVVETIAPRIHQEQRSLLAGCNPSQHLALWAGLQRRLTLVQGPPGTGKTFTAVRLVKLWLENVSGPVLVVADSNVAVDNLLEGCVAARLTTVRIGRHESTRPELEPYLLESQARAKLPRNSNGTERRELLFKEEMKILKSAQVVCATCSGSASGVLAQMRNSFTCVLVDEAAQVTEPVSLIPLMRSGVNQVALVGDHRQLPPTVLCQAAESDGLGISLFDRLARRKVMPLLLDIQYRMHPVLAHHPSGAYYEGRLRSGVSGRSRPAPRGFQWPVPEVPMVFVPIQDGWEKSEGGTSQSNPTEADKVIQLVQDLLAAGEVTADQIGVVSPYAAQVRLLKKRLWKVENAEKVEICSVDGFQGREKEVIIVSTVRKNSHGQVGFVADPRRMNVMLTRARRGLIVCGDAATLARGDAEGWGKWLRWCWACGLYLGMPASSPQLSEEAFSLSRKSEAELLPAAAAACPAAPQHINNTNNNHNPQSRAAPCSPKPALPAQNFPPSLSVQNDPLSPPPSRSAPHPPDSPHPSRSVPYPPDSPHPSLSVPHPPDSPHPSRSIPPSPSLTVSQPPLPCPPTRAVPNPSAAQTSTTTNNSNNSNNNNNNVPNPSLPRQSGLAPSTCEGVQIGGLSADNNNHQSESPAAASDDATGLLPPPLQQRQQQKQQQQQQQQVFSDDAAVLLPPPLPDLPELALAPSPPSTSEVWRPAPPFTSEFSQQPVKAPTFSTGTTATQQQQQKHEALASTLPVTTCWGAWHESQQPSQAPTAVQKHEEALASAMVASTLLLQQIQQQQQQQQQEEALASSSLPVTSLSDGRDLRRRGLAVPTIPTIPTTTPTPTTTTTTSTAPAITTVPTVGPPKQDLESPPATASLSDGRDLRRRGLQQPHQQQPQQQQQQQQQQQEQQEQQQQQQQQQQQLQQEQEQEQEQRQQQQQGFSVPTRLPKQDLGVPPPTQQVAPSFSAKLALISDDRQLRVRLNCATTNNDNNNNTSISSAAHAATKTETATAIVPTATTAPTNSSSSRDLHSVCSSTSIRSNLGSSSPTSKCPWRKYCDPGTLELWLQNEESGEAFLEAAPGAWECYRDAVGRRWWWNCESESCFYEPLPSAGS</sequence>
<feature type="compositionally biased region" description="Pro residues" evidence="5">
    <location>
        <begin position="826"/>
        <end position="842"/>
    </location>
</feature>
<evidence type="ECO:0000256" key="5">
    <source>
        <dbReference type="SAM" id="MobiDB-lite"/>
    </source>
</evidence>
<dbReference type="SUPFAM" id="SSF52540">
    <property type="entry name" value="P-loop containing nucleoside triphosphate hydrolases"/>
    <property type="match status" value="1"/>
</dbReference>
<feature type="compositionally biased region" description="Low complexity" evidence="5">
    <location>
        <begin position="860"/>
        <end position="886"/>
    </location>
</feature>
<feature type="compositionally biased region" description="Low complexity" evidence="5">
    <location>
        <begin position="1101"/>
        <end position="1137"/>
    </location>
</feature>
<feature type="compositionally biased region" description="Low complexity" evidence="5">
    <location>
        <begin position="1285"/>
        <end position="1300"/>
    </location>
</feature>
<feature type="region of interest" description="Disordered" evidence="5">
    <location>
        <begin position="1158"/>
        <end position="1177"/>
    </location>
</feature>
<evidence type="ECO:0000256" key="1">
    <source>
        <dbReference type="ARBA" id="ARBA00022741"/>
    </source>
</evidence>
<evidence type="ECO:0000256" key="3">
    <source>
        <dbReference type="ARBA" id="ARBA00022806"/>
    </source>
</evidence>
<dbReference type="OrthoDB" id="6513042at2759"/>
<accession>A0A813EWG6</accession>
<dbReference type="Gene3D" id="3.40.50.300">
    <property type="entry name" value="P-loop containing nucleotide triphosphate hydrolases"/>
    <property type="match status" value="2"/>
</dbReference>
<dbReference type="GO" id="GO:0016787">
    <property type="term" value="F:hydrolase activity"/>
    <property type="evidence" value="ECO:0007669"/>
    <property type="project" value="UniProtKB-KW"/>
</dbReference>
<feature type="region of interest" description="Disordered" evidence="5">
    <location>
        <begin position="1285"/>
        <end position="1304"/>
    </location>
</feature>
<feature type="region of interest" description="Disordered" evidence="5">
    <location>
        <begin position="1070"/>
        <end position="1152"/>
    </location>
</feature>
<dbReference type="PANTHER" id="PTHR10887">
    <property type="entry name" value="DNA2/NAM7 HELICASE FAMILY"/>
    <property type="match status" value="1"/>
</dbReference>
<dbReference type="SMART" id="SM00382">
    <property type="entry name" value="AAA"/>
    <property type="match status" value="1"/>
</dbReference>
<evidence type="ECO:0000313" key="8">
    <source>
        <dbReference type="Proteomes" id="UP000654075"/>
    </source>
</evidence>
<feature type="compositionally biased region" description="Low complexity" evidence="5">
    <location>
        <begin position="750"/>
        <end position="761"/>
    </location>
</feature>
<dbReference type="SUPFAM" id="SSF81995">
    <property type="entry name" value="beta-sandwich domain of Sec23/24"/>
    <property type="match status" value="1"/>
</dbReference>
<keyword evidence="8" id="KW-1185">Reference proteome</keyword>
<dbReference type="CDD" id="cd18808">
    <property type="entry name" value="SF1_C_Upf1"/>
    <property type="match status" value="1"/>
</dbReference>
<feature type="compositionally biased region" description="Polar residues" evidence="5">
    <location>
        <begin position="910"/>
        <end position="919"/>
    </location>
</feature>
<evidence type="ECO:0000256" key="2">
    <source>
        <dbReference type="ARBA" id="ARBA00022801"/>
    </source>
</evidence>
<dbReference type="InterPro" id="IPR045055">
    <property type="entry name" value="DNA2/NAM7-like"/>
</dbReference>
<dbReference type="PANTHER" id="PTHR10887:SF495">
    <property type="entry name" value="HELICASE SENATAXIN ISOFORM X1-RELATED"/>
    <property type="match status" value="1"/>
</dbReference>
<feature type="domain" description="AAA+ ATPase" evidence="6">
    <location>
        <begin position="318"/>
        <end position="516"/>
    </location>
</feature>
<gene>
    <name evidence="7" type="ORF">PGLA1383_LOCUS20853</name>
</gene>
<evidence type="ECO:0000313" key="7">
    <source>
        <dbReference type="EMBL" id="CAE8602607.1"/>
    </source>
</evidence>
<dbReference type="InterPro" id="IPR041677">
    <property type="entry name" value="DNA2/NAM7_AAA_11"/>
</dbReference>
<proteinExistence type="predicted"/>
<feature type="region of interest" description="Disordered" evidence="5">
    <location>
        <begin position="750"/>
        <end position="1019"/>
    </location>
</feature>
<comment type="caution">
    <text evidence="7">The sequence shown here is derived from an EMBL/GenBank/DDBJ whole genome shotgun (WGS) entry which is preliminary data.</text>
</comment>
<dbReference type="Pfam" id="PF13087">
    <property type="entry name" value="AAA_12"/>
    <property type="match status" value="1"/>
</dbReference>
<dbReference type="FunFam" id="3.40.50.300:FF:000326">
    <property type="entry name" value="P-loop containing nucleoside triphosphate hydrolase"/>
    <property type="match status" value="1"/>
</dbReference>
<dbReference type="InterPro" id="IPR027417">
    <property type="entry name" value="P-loop_NTPase"/>
</dbReference>
<evidence type="ECO:0000259" key="6">
    <source>
        <dbReference type="SMART" id="SM00382"/>
    </source>
</evidence>
<reference evidence="7" key="1">
    <citation type="submission" date="2021-02" db="EMBL/GenBank/DDBJ databases">
        <authorList>
            <person name="Dougan E. K."/>
            <person name="Rhodes N."/>
            <person name="Thang M."/>
            <person name="Chan C."/>
        </authorList>
    </citation>
    <scope>NUCLEOTIDE SEQUENCE</scope>
</reference>